<dbReference type="SUPFAM" id="SSF46785">
    <property type="entry name" value="Winged helix' DNA-binding domain"/>
    <property type="match status" value="2"/>
</dbReference>
<dbReference type="Gene3D" id="1.10.10.10">
    <property type="entry name" value="Winged helix-like DNA-binding domain superfamily/Winged helix DNA-binding domain"/>
    <property type="match status" value="2"/>
</dbReference>
<evidence type="ECO:0000256" key="4">
    <source>
        <dbReference type="ARBA" id="ARBA00023306"/>
    </source>
</evidence>
<dbReference type="Proteomes" id="UP000034589">
    <property type="component" value="Unassembled WGS sequence"/>
</dbReference>
<dbReference type="PANTHER" id="PTHR34298">
    <property type="entry name" value="SEGREGATION AND CONDENSATION PROTEIN B"/>
    <property type="match status" value="1"/>
</dbReference>
<gene>
    <name evidence="5" type="ORF">UY39_C0013G0002</name>
</gene>
<dbReference type="Pfam" id="PF04079">
    <property type="entry name" value="SMC_ScpB"/>
    <property type="match status" value="1"/>
</dbReference>
<evidence type="ECO:0000256" key="2">
    <source>
        <dbReference type="ARBA" id="ARBA00022618"/>
    </source>
</evidence>
<dbReference type="GO" id="GO:0051304">
    <property type="term" value="P:chromosome separation"/>
    <property type="evidence" value="ECO:0007669"/>
    <property type="project" value="InterPro"/>
</dbReference>
<protein>
    <submittedName>
        <fullName evidence="5">Segregation and condensation protein B</fullName>
    </submittedName>
</protein>
<sequence length="189" mass="20602">MNEEVTTGTLSQRAEALLFTEGGAMTHRKLLSLLGCKEGELTSALKELSEQLQGRGVSLIQTDNEVSLAVSKSTSGTVQEALERELSRDIGDAGLEILSIVLYAGPSTRAKIDYIRGVNSASTLRTLLARELLEREGNPNDAREYLYKPTVELLAHLGVSNMNELPDYVTIATELKNFEHHGDTERATG</sequence>
<evidence type="ECO:0000256" key="3">
    <source>
        <dbReference type="ARBA" id="ARBA00022829"/>
    </source>
</evidence>
<dbReference type="InterPro" id="IPR005234">
    <property type="entry name" value="ScpB_csome_segregation"/>
</dbReference>
<organism evidence="5 6">
    <name type="scientific">Candidatus Kaiserbacteria bacterium GW2011_GWC2_49_12</name>
    <dbReference type="NCBI Taxonomy" id="1618675"/>
    <lineage>
        <taxon>Bacteria</taxon>
        <taxon>Candidatus Kaiseribacteriota</taxon>
    </lineage>
</organism>
<evidence type="ECO:0000313" key="5">
    <source>
        <dbReference type="EMBL" id="KKW07471.1"/>
    </source>
</evidence>
<comment type="caution">
    <text evidence="5">The sequence shown here is derived from an EMBL/GenBank/DDBJ whole genome shotgun (WGS) entry which is preliminary data.</text>
</comment>
<keyword evidence="1" id="KW-0963">Cytoplasm</keyword>
<dbReference type="InterPro" id="IPR036388">
    <property type="entry name" value="WH-like_DNA-bd_sf"/>
</dbReference>
<accession>A0A0G1VLW9</accession>
<dbReference type="GO" id="GO:0051301">
    <property type="term" value="P:cell division"/>
    <property type="evidence" value="ECO:0007669"/>
    <property type="project" value="UniProtKB-KW"/>
</dbReference>
<evidence type="ECO:0000313" key="6">
    <source>
        <dbReference type="Proteomes" id="UP000034589"/>
    </source>
</evidence>
<keyword evidence="2" id="KW-0132">Cell division</keyword>
<dbReference type="PANTHER" id="PTHR34298:SF2">
    <property type="entry name" value="SEGREGATION AND CONDENSATION PROTEIN B"/>
    <property type="match status" value="1"/>
</dbReference>
<evidence type="ECO:0000256" key="1">
    <source>
        <dbReference type="ARBA" id="ARBA00022490"/>
    </source>
</evidence>
<reference evidence="5 6" key="1">
    <citation type="journal article" date="2015" name="Nature">
        <title>rRNA introns, odd ribosomes, and small enigmatic genomes across a large radiation of phyla.</title>
        <authorList>
            <person name="Brown C.T."/>
            <person name="Hug L.A."/>
            <person name="Thomas B.C."/>
            <person name="Sharon I."/>
            <person name="Castelle C.J."/>
            <person name="Singh A."/>
            <person name="Wilkins M.J."/>
            <person name="Williams K.H."/>
            <person name="Banfield J.F."/>
        </authorList>
    </citation>
    <scope>NUCLEOTIDE SEQUENCE [LARGE SCALE GENOMIC DNA]</scope>
</reference>
<dbReference type="EMBL" id="LCPV01000013">
    <property type="protein sequence ID" value="KKW07471.1"/>
    <property type="molecule type" value="Genomic_DNA"/>
</dbReference>
<keyword evidence="4" id="KW-0131">Cell cycle</keyword>
<dbReference type="AlphaFoldDB" id="A0A0G1VLW9"/>
<keyword evidence="3" id="KW-0159">Chromosome partition</keyword>
<proteinExistence type="predicted"/>
<dbReference type="InterPro" id="IPR036390">
    <property type="entry name" value="WH_DNA-bd_sf"/>
</dbReference>
<name>A0A0G1VLW9_9BACT</name>